<evidence type="ECO:0000313" key="18">
    <source>
        <dbReference type="EMBL" id="CRK85974.1"/>
    </source>
</evidence>
<evidence type="ECO:0000256" key="10">
    <source>
        <dbReference type="ARBA" id="ARBA00033765"/>
    </source>
</evidence>
<dbReference type="InterPro" id="IPR007197">
    <property type="entry name" value="rSAM"/>
</dbReference>
<dbReference type="STRING" id="1715285.SOFFGTOCOR_0575"/>
<keyword evidence="19" id="KW-1185">Reference proteome</keyword>
<evidence type="ECO:0000256" key="7">
    <source>
        <dbReference type="ARBA" id="ARBA00022723"/>
    </source>
</evidence>
<dbReference type="GO" id="GO:0046872">
    <property type="term" value="F:metal ion binding"/>
    <property type="evidence" value="ECO:0007669"/>
    <property type="project" value="UniProtKB-KW"/>
</dbReference>
<comment type="catalytic activity">
    <reaction evidence="12">
        <text>2-thio-N(6)-dimethylallyladenosine(37) in tRNA + S-adenosyl-L-methionine = 2-methylsulfanyl-N(6)-dimethylallyladenosine(37) in tRNA + S-adenosyl-L-homocysteine + H(+)</text>
        <dbReference type="Rhea" id="RHEA:37063"/>
        <dbReference type="Rhea" id="RHEA-COMP:10376"/>
        <dbReference type="Rhea" id="RHEA-COMP:10377"/>
        <dbReference type="ChEBI" id="CHEBI:15378"/>
        <dbReference type="ChEBI" id="CHEBI:57856"/>
        <dbReference type="ChEBI" id="CHEBI:59789"/>
        <dbReference type="ChEBI" id="CHEBI:74416"/>
        <dbReference type="ChEBI" id="CHEBI:74417"/>
    </reaction>
    <physiologicalReaction direction="left-to-right" evidence="12">
        <dbReference type="Rhea" id="RHEA:37064"/>
    </physiologicalReaction>
</comment>
<feature type="domain" description="TRAM" evidence="15">
    <location>
        <begin position="379"/>
        <end position="442"/>
    </location>
</feature>
<evidence type="ECO:0000256" key="8">
    <source>
        <dbReference type="ARBA" id="ARBA00023004"/>
    </source>
</evidence>
<dbReference type="SFLD" id="SFLDG01061">
    <property type="entry name" value="methylthiotransferase"/>
    <property type="match status" value="1"/>
</dbReference>
<keyword evidence="4 14" id="KW-0808">Transferase</keyword>
<comment type="catalytic activity">
    <reaction evidence="13">
        <text>N(6)-dimethylallyladenosine(37) in tRNA + (sulfur carrier)-SH + AH2 + 2 S-adenosyl-L-methionine = 2-methylsulfanyl-N(6)-dimethylallyladenosine(37) in tRNA + (sulfur carrier)-H + 5'-deoxyadenosine + L-methionine + A + S-adenosyl-L-homocysteine + 2 H(+)</text>
        <dbReference type="Rhea" id="RHEA:37067"/>
        <dbReference type="Rhea" id="RHEA-COMP:10375"/>
        <dbReference type="Rhea" id="RHEA-COMP:10376"/>
        <dbReference type="Rhea" id="RHEA-COMP:14737"/>
        <dbReference type="Rhea" id="RHEA-COMP:14739"/>
        <dbReference type="ChEBI" id="CHEBI:13193"/>
        <dbReference type="ChEBI" id="CHEBI:15378"/>
        <dbReference type="ChEBI" id="CHEBI:17319"/>
        <dbReference type="ChEBI" id="CHEBI:17499"/>
        <dbReference type="ChEBI" id="CHEBI:29917"/>
        <dbReference type="ChEBI" id="CHEBI:57844"/>
        <dbReference type="ChEBI" id="CHEBI:57856"/>
        <dbReference type="ChEBI" id="CHEBI:59789"/>
        <dbReference type="ChEBI" id="CHEBI:64428"/>
        <dbReference type="ChEBI" id="CHEBI:74415"/>
        <dbReference type="ChEBI" id="CHEBI:74417"/>
        <dbReference type="EC" id="2.8.4.3"/>
    </reaction>
    <physiologicalReaction direction="left-to-right" evidence="13">
        <dbReference type="Rhea" id="RHEA:37068"/>
    </physiologicalReaction>
</comment>
<gene>
    <name evidence="14 18" type="primary">miaB</name>
    <name evidence="18" type="ORF">SOFFGTOCOR_0575</name>
</gene>
<evidence type="ECO:0000259" key="17">
    <source>
        <dbReference type="PROSITE" id="PS51918"/>
    </source>
</evidence>
<comment type="catalytic activity">
    <reaction evidence="11">
        <text>N(6)-dimethylallyladenosine(37) in tRNA + (sulfur carrier)-SH + AH2 + S-adenosyl-L-methionine = 2-thio-N(6)-dimethylallyladenosine(37) in tRNA + (sulfur carrier)-H + 5'-deoxyadenosine + L-methionine + A + H(+)</text>
        <dbReference type="Rhea" id="RHEA:36339"/>
        <dbReference type="Rhea" id="RHEA-COMP:10375"/>
        <dbReference type="Rhea" id="RHEA-COMP:10377"/>
        <dbReference type="Rhea" id="RHEA-COMP:14737"/>
        <dbReference type="Rhea" id="RHEA-COMP:14739"/>
        <dbReference type="ChEBI" id="CHEBI:13193"/>
        <dbReference type="ChEBI" id="CHEBI:15378"/>
        <dbReference type="ChEBI" id="CHEBI:17319"/>
        <dbReference type="ChEBI" id="CHEBI:17499"/>
        <dbReference type="ChEBI" id="CHEBI:29917"/>
        <dbReference type="ChEBI" id="CHEBI:57844"/>
        <dbReference type="ChEBI" id="CHEBI:59789"/>
        <dbReference type="ChEBI" id="CHEBI:64428"/>
        <dbReference type="ChEBI" id="CHEBI:74415"/>
        <dbReference type="ChEBI" id="CHEBI:74416"/>
    </reaction>
    <physiologicalReaction direction="left-to-right" evidence="11">
        <dbReference type="Rhea" id="RHEA:36340"/>
    </physiologicalReaction>
</comment>
<evidence type="ECO:0000256" key="3">
    <source>
        <dbReference type="ARBA" id="ARBA00022490"/>
    </source>
</evidence>
<comment type="cofactor">
    <cofactor evidence="14">
        <name>[4Fe-4S] cluster</name>
        <dbReference type="ChEBI" id="CHEBI:49883"/>
    </cofactor>
    <text evidence="14">Binds 2 [4Fe-4S] clusters. One cluster is coordinated with 3 cysteines and an exchangeable S-adenosyl-L-methionine.</text>
</comment>
<evidence type="ECO:0000259" key="16">
    <source>
        <dbReference type="PROSITE" id="PS51449"/>
    </source>
</evidence>
<dbReference type="HAMAP" id="MF_01864">
    <property type="entry name" value="tRNA_metthiotr_MiaB"/>
    <property type="match status" value="1"/>
</dbReference>
<dbReference type="Pfam" id="PF01938">
    <property type="entry name" value="TRAM"/>
    <property type="match status" value="1"/>
</dbReference>
<evidence type="ECO:0000256" key="1">
    <source>
        <dbReference type="ARBA" id="ARBA00003234"/>
    </source>
</evidence>
<dbReference type="InterPro" id="IPR006638">
    <property type="entry name" value="Elp3/MiaA/NifB-like_rSAM"/>
</dbReference>
<dbReference type="SUPFAM" id="SSF102114">
    <property type="entry name" value="Radical SAM enzymes"/>
    <property type="match status" value="1"/>
</dbReference>
<dbReference type="InterPro" id="IPR058240">
    <property type="entry name" value="rSAM_sf"/>
</dbReference>
<feature type="domain" description="MTTase N-terminal" evidence="16">
    <location>
        <begin position="4"/>
        <end position="121"/>
    </location>
</feature>
<dbReference type="PROSITE" id="PS51449">
    <property type="entry name" value="MTTASE_N"/>
    <property type="match status" value="1"/>
</dbReference>
<dbReference type="Gene3D" id="3.80.30.20">
    <property type="entry name" value="tm_1862 like domain"/>
    <property type="match status" value="1"/>
</dbReference>
<dbReference type="FunFam" id="3.40.50.12160:FF:000001">
    <property type="entry name" value="tRNA-2-methylthio-N(6)-dimethylallyladenosine synthase"/>
    <property type="match status" value="1"/>
</dbReference>
<sequence length="443" mass="51309">MSTKKLYIKTFGCQMNQYDSSKIYSMLKNTHGYKLTENEEEADILILNTCSIRKKPQEKVFHQLGRWKKIKKIKQDIIICIGGCVASQEGDFIHQRAPYVNIIFGPQTLHRLPKMIDEIKKKDNFIIDISFPELEKFNSFPKPEAKGPTASISIIEGCNKYCTFCIVPYTRGEEISRPYNDILSEITQLAKQGVHEIILLGQNVNAYKWISHNRDICTFAKLLCLVANIKEIKRIRFTTNNPIEFTDDIIKVYSDTTKLVNHLHLPIQSGSNNILKKMKRGYTVLEYKNIIQKLRKIRPEILISSDFIVGFPGETNYDFKKTMSIISDIDFDMSYSFIYSQRPGTPAAYFHDNIPENEKKQRLNLLQQLIKEQTIKHSKRMLNSIQNILVEKISNKNTKELIGRTENNRIVNFIGTQEMIGKFIDVKIIKSLSNSLYGKIIYK</sequence>
<dbReference type="CDD" id="cd01335">
    <property type="entry name" value="Radical_SAM"/>
    <property type="match status" value="1"/>
</dbReference>
<evidence type="ECO:0000256" key="13">
    <source>
        <dbReference type="ARBA" id="ARBA00052587"/>
    </source>
</evidence>
<evidence type="ECO:0000256" key="2">
    <source>
        <dbReference type="ARBA" id="ARBA00022485"/>
    </source>
</evidence>
<evidence type="ECO:0000313" key="19">
    <source>
        <dbReference type="Proteomes" id="UP000242301"/>
    </source>
</evidence>
<dbReference type="PROSITE" id="PS51918">
    <property type="entry name" value="RADICAL_SAM"/>
    <property type="match status" value="1"/>
</dbReference>
<evidence type="ECO:0000256" key="5">
    <source>
        <dbReference type="ARBA" id="ARBA00022691"/>
    </source>
</evidence>
<dbReference type="EC" id="2.8.4.3" evidence="10 14"/>
<dbReference type="SFLD" id="SFLDF00273">
    <property type="entry name" value="(dimethylallyl)adenosine_tRNA"/>
    <property type="match status" value="1"/>
</dbReference>
<accession>A0A0M6W7U4</accession>
<feature type="binding site" evidence="14">
    <location>
        <position position="84"/>
    </location>
    <ligand>
        <name>[4Fe-4S] cluster</name>
        <dbReference type="ChEBI" id="CHEBI:49883"/>
        <label>1</label>
    </ligand>
</feature>
<dbReference type="EMBL" id="CVRF01000003">
    <property type="protein sequence ID" value="CRK85974.1"/>
    <property type="molecule type" value="Genomic_DNA"/>
</dbReference>
<feature type="binding site" evidence="14">
    <location>
        <position position="162"/>
    </location>
    <ligand>
        <name>[4Fe-4S] cluster</name>
        <dbReference type="ChEBI" id="CHEBI:49883"/>
        <label>2</label>
        <note>4Fe-4S-S-AdoMet</note>
    </ligand>
</feature>
<keyword evidence="7 14" id="KW-0479">Metal-binding</keyword>
<dbReference type="GO" id="GO:0005829">
    <property type="term" value="C:cytosol"/>
    <property type="evidence" value="ECO:0007669"/>
    <property type="project" value="TreeGrafter"/>
</dbReference>
<evidence type="ECO:0000256" key="12">
    <source>
        <dbReference type="ARBA" id="ARBA00052380"/>
    </source>
</evidence>
<proteinExistence type="inferred from homology"/>
<evidence type="ECO:0000256" key="6">
    <source>
        <dbReference type="ARBA" id="ARBA00022694"/>
    </source>
</evidence>
<dbReference type="InterPro" id="IPR038135">
    <property type="entry name" value="Methylthiotransferase_N_sf"/>
</dbReference>
<dbReference type="Pfam" id="PF04055">
    <property type="entry name" value="Radical_SAM"/>
    <property type="match status" value="1"/>
</dbReference>
<feature type="binding site" evidence="14">
    <location>
        <position position="13"/>
    </location>
    <ligand>
        <name>[4Fe-4S] cluster</name>
        <dbReference type="ChEBI" id="CHEBI:49883"/>
        <label>1</label>
    </ligand>
</feature>
<dbReference type="PROSITE" id="PS01278">
    <property type="entry name" value="MTTASE_RADICAL"/>
    <property type="match status" value="1"/>
</dbReference>
<dbReference type="Proteomes" id="UP000242301">
    <property type="component" value="Unassembled WGS sequence"/>
</dbReference>
<protein>
    <recommendedName>
        <fullName evidence="10 14">tRNA-2-methylthio-N(6)-dimethylallyladenosine synthase</fullName>
        <ecNumber evidence="10 14">2.8.4.3</ecNumber>
    </recommendedName>
    <alternativeName>
        <fullName evidence="14">(Dimethylallyl)adenosine tRNA methylthiotransferase MiaB</fullName>
    </alternativeName>
    <alternativeName>
        <fullName evidence="14">tRNA-i(6)A37 methylthiotransferase</fullName>
    </alternativeName>
</protein>
<feature type="binding site" evidence="14">
    <location>
        <position position="158"/>
    </location>
    <ligand>
        <name>[4Fe-4S] cluster</name>
        <dbReference type="ChEBI" id="CHEBI:49883"/>
        <label>2</label>
        <note>4Fe-4S-S-AdoMet</note>
    </ligand>
</feature>
<dbReference type="NCBIfam" id="TIGR00089">
    <property type="entry name" value="MiaB/RimO family radical SAM methylthiotransferase"/>
    <property type="match status" value="1"/>
</dbReference>
<keyword evidence="8 14" id="KW-0408">Iron</keyword>
<dbReference type="SMART" id="SM00729">
    <property type="entry name" value="Elp3"/>
    <property type="match status" value="1"/>
</dbReference>
<dbReference type="InterPro" id="IPR023404">
    <property type="entry name" value="rSAM_horseshoe"/>
</dbReference>
<evidence type="ECO:0000256" key="4">
    <source>
        <dbReference type="ARBA" id="ARBA00022679"/>
    </source>
</evidence>
<keyword evidence="9 14" id="KW-0411">Iron-sulfur</keyword>
<dbReference type="Pfam" id="PF00919">
    <property type="entry name" value="UPF0004"/>
    <property type="match status" value="1"/>
</dbReference>
<reference evidence="19" key="1">
    <citation type="submission" date="2015-05" db="EMBL/GenBank/DDBJ databases">
        <authorList>
            <person name="Manzano-Marin A."/>
        </authorList>
    </citation>
    <scope>NUCLEOTIDE SEQUENCE [LARGE SCALE GENOMIC DNA]</scope>
    <source>
        <strain evidence="19">officinalis</strain>
    </source>
</reference>
<evidence type="ECO:0000259" key="15">
    <source>
        <dbReference type="PROSITE" id="PS50926"/>
    </source>
</evidence>
<dbReference type="FunFam" id="3.80.30.20:FF:000001">
    <property type="entry name" value="tRNA-2-methylthio-N(6)-dimethylallyladenosine synthase 2"/>
    <property type="match status" value="1"/>
</dbReference>
<dbReference type="NCBIfam" id="TIGR01574">
    <property type="entry name" value="miaB-methiolase"/>
    <property type="match status" value="1"/>
</dbReference>
<organism evidence="18 19">
    <name type="scientific">Candidatus Providencia siddallii</name>
    <dbReference type="NCBI Taxonomy" id="1715285"/>
    <lineage>
        <taxon>Bacteria</taxon>
        <taxon>Pseudomonadati</taxon>
        <taxon>Pseudomonadota</taxon>
        <taxon>Gammaproteobacteria</taxon>
        <taxon>Enterobacterales</taxon>
        <taxon>Morganellaceae</taxon>
        <taxon>Providencia</taxon>
    </lineage>
</organism>
<keyword evidence="5 14" id="KW-0949">S-adenosyl-L-methionine</keyword>
<feature type="binding site" evidence="14">
    <location>
        <position position="50"/>
    </location>
    <ligand>
        <name>[4Fe-4S] cluster</name>
        <dbReference type="ChEBI" id="CHEBI:49883"/>
        <label>1</label>
    </ligand>
</feature>
<dbReference type="PANTHER" id="PTHR43020:SF2">
    <property type="entry name" value="MITOCHONDRIAL TRNA METHYLTHIOTRANSFERASE CDK5RAP1"/>
    <property type="match status" value="1"/>
</dbReference>
<feature type="domain" description="Radical SAM core" evidence="17">
    <location>
        <begin position="144"/>
        <end position="376"/>
    </location>
</feature>
<evidence type="ECO:0000256" key="11">
    <source>
        <dbReference type="ARBA" id="ARBA00050926"/>
    </source>
</evidence>
<comment type="similarity">
    <text evidence="14">Belongs to the methylthiotransferase family. MiaB subfamily.</text>
</comment>
<dbReference type="SFLD" id="SFLDS00029">
    <property type="entry name" value="Radical_SAM"/>
    <property type="match status" value="1"/>
</dbReference>
<dbReference type="SFLD" id="SFLDG01082">
    <property type="entry name" value="B12-binding_domain_containing"/>
    <property type="match status" value="1"/>
</dbReference>
<dbReference type="PANTHER" id="PTHR43020">
    <property type="entry name" value="CDK5 REGULATORY SUBUNIT-ASSOCIATED PROTEIN 1"/>
    <property type="match status" value="1"/>
</dbReference>
<keyword evidence="3 14" id="KW-0963">Cytoplasm</keyword>
<name>A0A0M6W7U4_9GAMM</name>
<keyword evidence="2 14" id="KW-0004">4Fe-4S</keyword>
<feature type="binding site" evidence="14">
    <location>
        <position position="165"/>
    </location>
    <ligand>
        <name>[4Fe-4S] cluster</name>
        <dbReference type="ChEBI" id="CHEBI:49883"/>
        <label>2</label>
        <note>4Fe-4S-S-AdoMet</note>
    </ligand>
</feature>
<dbReference type="InterPro" id="IPR002792">
    <property type="entry name" value="TRAM_dom"/>
</dbReference>
<dbReference type="InterPro" id="IPR005839">
    <property type="entry name" value="Methylthiotransferase"/>
</dbReference>
<dbReference type="PROSITE" id="PS50926">
    <property type="entry name" value="TRAM"/>
    <property type="match status" value="1"/>
</dbReference>
<dbReference type="InterPro" id="IPR013848">
    <property type="entry name" value="Methylthiotransferase_N"/>
</dbReference>
<evidence type="ECO:0000256" key="9">
    <source>
        <dbReference type="ARBA" id="ARBA00023014"/>
    </source>
</evidence>
<evidence type="ECO:0000256" key="14">
    <source>
        <dbReference type="HAMAP-Rule" id="MF_01864"/>
    </source>
</evidence>
<dbReference type="GO" id="GO:0051539">
    <property type="term" value="F:4 iron, 4 sulfur cluster binding"/>
    <property type="evidence" value="ECO:0007669"/>
    <property type="project" value="UniProtKB-UniRule"/>
</dbReference>
<dbReference type="Gene3D" id="3.40.50.12160">
    <property type="entry name" value="Methylthiotransferase, N-terminal domain"/>
    <property type="match status" value="1"/>
</dbReference>
<comment type="function">
    <text evidence="1 14">Catalyzes the methylthiolation of N6-(dimethylallyl)adenosine (i(6)A), leading to the formation of 2-methylthio-N6-(dimethylallyl)adenosine (ms(2)i(6)A) at position 37 in tRNAs that read codons beginning with uridine.</text>
</comment>
<keyword evidence="6 14" id="KW-0819">tRNA processing</keyword>
<dbReference type="InterPro" id="IPR020612">
    <property type="entry name" value="Methylthiotransferase_CS"/>
</dbReference>
<comment type="subunit">
    <text evidence="14">Monomer.</text>
</comment>
<dbReference type="InterPro" id="IPR006463">
    <property type="entry name" value="MiaB_methiolase"/>
</dbReference>
<dbReference type="AlphaFoldDB" id="A0A0M6W7U4"/>
<comment type="subcellular location">
    <subcellularLocation>
        <location evidence="14">Cytoplasm</location>
    </subcellularLocation>
</comment>
<dbReference type="GO" id="GO:0035597">
    <property type="term" value="F:tRNA-2-methylthio-N(6)-dimethylallyladenosine(37) synthase activity"/>
    <property type="evidence" value="ECO:0007669"/>
    <property type="project" value="UniProtKB-EC"/>
</dbReference>